<evidence type="ECO:0000256" key="3">
    <source>
        <dbReference type="ARBA" id="ARBA00022692"/>
    </source>
</evidence>
<evidence type="ECO:0000313" key="10">
    <source>
        <dbReference type="EMBL" id="QKJ28089.1"/>
    </source>
</evidence>
<keyword evidence="4 7" id="KW-1133">Transmembrane helix</keyword>
<organism evidence="10 11">
    <name type="scientific">Aliarcobacter cibarius</name>
    <dbReference type="NCBI Taxonomy" id="255507"/>
    <lineage>
        <taxon>Bacteria</taxon>
        <taxon>Pseudomonadati</taxon>
        <taxon>Campylobacterota</taxon>
        <taxon>Epsilonproteobacteria</taxon>
        <taxon>Campylobacterales</taxon>
        <taxon>Arcobacteraceae</taxon>
        <taxon>Aliarcobacter</taxon>
    </lineage>
</organism>
<keyword evidence="5 7" id="KW-0472">Membrane</keyword>
<keyword evidence="3 7" id="KW-0812">Transmembrane</keyword>
<evidence type="ECO:0000256" key="1">
    <source>
        <dbReference type="ARBA" id="ARBA00004651"/>
    </source>
</evidence>
<evidence type="ECO:0000256" key="5">
    <source>
        <dbReference type="ARBA" id="ARBA00023136"/>
    </source>
</evidence>
<dbReference type="InterPro" id="IPR032807">
    <property type="entry name" value="GNVR"/>
</dbReference>
<evidence type="ECO:0000256" key="7">
    <source>
        <dbReference type="SAM" id="Phobius"/>
    </source>
</evidence>
<keyword evidence="6" id="KW-0175">Coiled coil</keyword>
<dbReference type="AlphaFoldDB" id="A0A7L5JSH2"/>
<keyword evidence="2" id="KW-1003">Cell membrane</keyword>
<comment type="subcellular location">
    <subcellularLocation>
        <location evidence="1">Cell membrane</location>
        <topology evidence="1">Multi-pass membrane protein</topology>
    </subcellularLocation>
</comment>
<dbReference type="InterPro" id="IPR050445">
    <property type="entry name" value="Bact_polysacc_biosynth/exp"/>
</dbReference>
<dbReference type="InterPro" id="IPR003856">
    <property type="entry name" value="LPS_length_determ_N"/>
</dbReference>
<dbReference type="KEGG" id="acib:ACBT_2207"/>
<dbReference type="Pfam" id="PF02706">
    <property type="entry name" value="Wzz"/>
    <property type="match status" value="1"/>
</dbReference>
<dbReference type="PANTHER" id="PTHR32309:SF13">
    <property type="entry name" value="FERRIC ENTEROBACTIN TRANSPORT PROTEIN FEPE"/>
    <property type="match status" value="1"/>
</dbReference>
<dbReference type="Proteomes" id="UP000509513">
    <property type="component" value="Chromosome"/>
</dbReference>
<proteinExistence type="predicted"/>
<feature type="coiled-coil region" evidence="6">
    <location>
        <begin position="322"/>
        <end position="372"/>
    </location>
</feature>
<dbReference type="EMBL" id="CP054051">
    <property type="protein sequence ID" value="QKJ28089.1"/>
    <property type="molecule type" value="Genomic_DNA"/>
</dbReference>
<protein>
    <submittedName>
        <fullName evidence="10">Putative chain length determinant protein, Wzz family</fullName>
    </submittedName>
</protein>
<accession>A0A7L5JSH2</accession>
<dbReference type="GO" id="GO:0004713">
    <property type="term" value="F:protein tyrosine kinase activity"/>
    <property type="evidence" value="ECO:0007669"/>
    <property type="project" value="TreeGrafter"/>
</dbReference>
<feature type="domain" description="Polysaccharide chain length determinant N-terminal" evidence="8">
    <location>
        <begin position="10"/>
        <end position="70"/>
    </location>
</feature>
<sequence length="426" mass="49679">MQENIKQYEDEIDLRELFKTIWDKKVFIVVFTLLVTILAGFYAYSKTPIYEVKSYVEIGYINKEKIEDIDALEHKLKVLFEVENPKYEEDSFEKGIVSSIKQIKGVKSFLEIKTEAISNEAALNKNKEVLKFIQESSQESIKQYEIVLENTILNKKREIDFINEINIKNIKSEIDILKEQELKNIDTKIAILRNQNIESVNKEISLLKTQEIPKLRTQINFLVNSKIKSLQDKIIYHSKSLNIYTNELDKINKNIEKSDSTTAMVASVQILNYQNLITNSQNQIKDLELQIEVIQNETIPDLKYKLENITNVQIKNLEYKKANMLSVDIKDLENQRLNVSNEKIRKLQDKINIELQTKISQLNEEIDTLNFKKSEQNLSNTKLVGEYIVNNFPVKPKKSLIISVAFVTGFILSIFLVFLINFIRKN</sequence>
<evidence type="ECO:0000313" key="11">
    <source>
        <dbReference type="Proteomes" id="UP000509513"/>
    </source>
</evidence>
<dbReference type="RefSeq" id="WP_176325399.1">
    <property type="nucleotide sequence ID" value="NZ_CP054051.1"/>
</dbReference>
<dbReference type="PANTHER" id="PTHR32309">
    <property type="entry name" value="TYROSINE-PROTEIN KINASE"/>
    <property type="match status" value="1"/>
</dbReference>
<dbReference type="GO" id="GO:0005886">
    <property type="term" value="C:plasma membrane"/>
    <property type="evidence" value="ECO:0007669"/>
    <property type="project" value="UniProtKB-SubCell"/>
</dbReference>
<feature type="transmembrane region" description="Helical" evidence="7">
    <location>
        <begin position="26"/>
        <end position="44"/>
    </location>
</feature>
<feature type="coiled-coil region" evidence="6">
    <location>
        <begin position="241"/>
        <end position="297"/>
    </location>
</feature>
<evidence type="ECO:0000256" key="2">
    <source>
        <dbReference type="ARBA" id="ARBA00022475"/>
    </source>
</evidence>
<evidence type="ECO:0000256" key="4">
    <source>
        <dbReference type="ARBA" id="ARBA00022989"/>
    </source>
</evidence>
<evidence type="ECO:0000256" key="6">
    <source>
        <dbReference type="SAM" id="Coils"/>
    </source>
</evidence>
<gene>
    <name evidence="10" type="ORF">ACBT_2207</name>
</gene>
<reference evidence="10 11" key="1">
    <citation type="submission" date="2020-05" db="EMBL/GenBank/DDBJ databases">
        <title>Complete genome sequencing of Campylobacter and Arcobacter type strains.</title>
        <authorList>
            <person name="Miller W.G."/>
            <person name="Yee E."/>
        </authorList>
    </citation>
    <scope>NUCLEOTIDE SEQUENCE [LARGE SCALE GENOMIC DNA]</scope>
    <source>
        <strain evidence="10 11">LMG 21996</strain>
    </source>
</reference>
<feature type="transmembrane region" description="Helical" evidence="7">
    <location>
        <begin position="400"/>
        <end position="423"/>
    </location>
</feature>
<name>A0A7L5JSH2_9BACT</name>
<evidence type="ECO:0000259" key="9">
    <source>
        <dbReference type="Pfam" id="PF13807"/>
    </source>
</evidence>
<dbReference type="Pfam" id="PF13807">
    <property type="entry name" value="GNVR"/>
    <property type="match status" value="1"/>
</dbReference>
<feature type="domain" description="Tyrosine-protein kinase G-rich" evidence="9">
    <location>
        <begin position="361"/>
        <end position="419"/>
    </location>
</feature>
<evidence type="ECO:0000259" key="8">
    <source>
        <dbReference type="Pfam" id="PF02706"/>
    </source>
</evidence>